<dbReference type="GO" id="GO:0044781">
    <property type="term" value="P:bacterial-type flagellum organization"/>
    <property type="evidence" value="ECO:0007669"/>
    <property type="project" value="UniProtKB-KW"/>
</dbReference>
<dbReference type="Proteomes" id="UP000556026">
    <property type="component" value="Unassembled WGS sequence"/>
</dbReference>
<dbReference type="AlphaFoldDB" id="A0A6V8MH74"/>
<sequence length="79" mass="8668">MLVLSRKVGEVIAIGDKINITVVEVKGNQVRLGIEAPQDLRIYRQEVIVTVQQENQQASDWNLADLQNAVQLLGGGEKG</sequence>
<evidence type="ECO:0000256" key="1">
    <source>
        <dbReference type="ARBA" id="ARBA00022490"/>
    </source>
</evidence>
<name>A0A6V8MH74_9BACT</name>
<protein>
    <recommendedName>
        <fullName evidence="5">Translational regulator CsrA</fullName>
    </recommendedName>
</protein>
<comment type="similarity">
    <text evidence="5">Belongs to the CsrA/RsmA family.</text>
</comment>
<dbReference type="GO" id="GO:1902208">
    <property type="term" value="P:regulation of bacterial-type flagellum assembly"/>
    <property type="evidence" value="ECO:0007669"/>
    <property type="project" value="UniProtKB-UniRule"/>
</dbReference>
<evidence type="ECO:0000256" key="3">
    <source>
        <dbReference type="ARBA" id="ARBA00022845"/>
    </source>
</evidence>
<dbReference type="Pfam" id="PF02599">
    <property type="entry name" value="CsrA"/>
    <property type="match status" value="1"/>
</dbReference>
<dbReference type="GO" id="GO:0048027">
    <property type="term" value="F:mRNA 5'-UTR binding"/>
    <property type="evidence" value="ECO:0007669"/>
    <property type="project" value="UniProtKB-UniRule"/>
</dbReference>
<dbReference type="Gene3D" id="2.60.40.4380">
    <property type="entry name" value="Translational regulator CsrA"/>
    <property type="match status" value="1"/>
</dbReference>
<dbReference type="GO" id="GO:0006402">
    <property type="term" value="P:mRNA catabolic process"/>
    <property type="evidence" value="ECO:0007669"/>
    <property type="project" value="InterPro"/>
</dbReference>
<keyword evidence="2 5" id="KW-0678">Repressor</keyword>
<keyword evidence="3 5" id="KW-0810">Translation regulation</keyword>
<comment type="subunit">
    <text evidence="5">Homodimer; the beta-strands of each monomer intercalate to form a hydrophobic core, while the alpha-helices form wings that extend away from the core.</text>
</comment>
<accession>A0A6V8MH74</accession>
<evidence type="ECO:0000256" key="2">
    <source>
        <dbReference type="ARBA" id="ARBA00022491"/>
    </source>
</evidence>
<dbReference type="GO" id="GO:0045947">
    <property type="term" value="P:negative regulation of translational initiation"/>
    <property type="evidence" value="ECO:0007669"/>
    <property type="project" value="UniProtKB-UniRule"/>
</dbReference>
<proteinExistence type="inferred from homology"/>
<organism evidence="6 7">
    <name type="scientific">Geomonas silvestris</name>
    <dbReference type="NCBI Taxonomy" id="2740184"/>
    <lineage>
        <taxon>Bacteria</taxon>
        <taxon>Pseudomonadati</taxon>
        <taxon>Thermodesulfobacteriota</taxon>
        <taxon>Desulfuromonadia</taxon>
        <taxon>Geobacterales</taxon>
        <taxon>Geobacteraceae</taxon>
        <taxon>Geomonas</taxon>
    </lineage>
</organism>
<evidence type="ECO:0000313" key="7">
    <source>
        <dbReference type="Proteomes" id="UP000556026"/>
    </source>
</evidence>
<keyword evidence="7" id="KW-1185">Reference proteome</keyword>
<evidence type="ECO:0000256" key="5">
    <source>
        <dbReference type="HAMAP-Rule" id="MF_00167"/>
    </source>
</evidence>
<dbReference type="PANTHER" id="PTHR34984:SF1">
    <property type="entry name" value="CARBON STORAGE REGULATOR"/>
    <property type="match status" value="1"/>
</dbReference>
<dbReference type="RefSeq" id="WP_183353887.1">
    <property type="nucleotide sequence ID" value="NZ_BLXX01000003.1"/>
</dbReference>
<dbReference type="InterPro" id="IPR036107">
    <property type="entry name" value="CsrA_sf"/>
</dbReference>
<keyword evidence="4 5" id="KW-0694">RNA-binding</keyword>
<comment type="subcellular location">
    <subcellularLocation>
        <location evidence="5">Cytoplasm</location>
    </subcellularLocation>
</comment>
<gene>
    <name evidence="5 6" type="primary">csrA</name>
    <name evidence="6" type="ORF">GMST_13640</name>
</gene>
<comment type="function">
    <text evidence="5">A translational regulator that binds mRNA to regulate translation initiation and/or mRNA stability. Usually binds in the 5'-UTR at or near the Shine-Dalgarno sequence preventing ribosome-binding, thus repressing translation. Its main target seems to be the major flagellin gene, while its function is anatagonized by FliW.</text>
</comment>
<dbReference type="FunFam" id="2.60.40.4380:FF:000002">
    <property type="entry name" value="Translational regulator CsrA"/>
    <property type="match status" value="1"/>
</dbReference>
<dbReference type="GO" id="GO:0005829">
    <property type="term" value="C:cytosol"/>
    <property type="evidence" value="ECO:0007669"/>
    <property type="project" value="TreeGrafter"/>
</dbReference>
<keyword evidence="5" id="KW-1005">Bacterial flagellum biogenesis</keyword>
<dbReference type="SUPFAM" id="SSF117130">
    <property type="entry name" value="CsrA-like"/>
    <property type="match status" value="1"/>
</dbReference>
<dbReference type="HAMAP" id="MF_00167">
    <property type="entry name" value="CsrA"/>
    <property type="match status" value="1"/>
</dbReference>
<dbReference type="EMBL" id="BLXX01000003">
    <property type="protein sequence ID" value="GFO59039.1"/>
    <property type="molecule type" value="Genomic_DNA"/>
</dbReference>
<dbReference type="InterPro" id="IPR003751">
    <property type="entry name" value="CsrA"/>
</dbReference>
<comment type="caution">
    <text evidence="6">The sequence shown here is derived from an EMBL/GenBank/DDBJ whole genome shotgun (WGS) entry which is preliminary data.</text>
</comment>
<dbReference type="GO" id="GO:0006109">
    <property type="term" value="P:regulation of carbohydrate metabolic process"/>
    <property type="evidence" value="ECO:0007669"/>
    <property type="project" value="InterPro"/>
</dbReference>
<evidence type="ECO:0000256" key="4">
    <source>
        <dbReference type="ARBA" id="ARBA00022884"/>
    </source>
</evidence>
<dbReference type="NCBIfam" id="NF002469">
    <property type="entry name" value="PRK01712.1"/>
    <property type="match status" value="1"/>
</dbReference>
<evidence type="ECO:0000313" key="6">
    <source>
        <dbReference type="EMBL" id="GFO59039.1"/>
    </source>
</evidence>
<dbReference type="NCBIfam" id="TIGR00202">
    <property type="entry name" value="csrA"/>
    <property type="match status" value="1"/>
</dbReference>
<dbReference type="PANTHER" id="PTHR34984">
    <property type="entry name" value="CARBON STORAGE REGULATOR"/>
    <property type="match status" value="1"/>
</dbReference>
<reference evidence="7" key="1">
    <citation type="submission" date="2020-06" db="EMBL/GenBank/DDBJ databases">
        <title>Draft genomic sequence of Geomonas sp. Red330.</title>
        <authorList>
            <person name="Itoh H."/>
            <person name="Zhenxing X."/>
            <person name="Ushijima N."/>
            <person name="Masuda Y."/>
            <person name="Shiratori Y."/>
            <person name="Senoo K."/>
        </authorList>
    </citation>
    <scope>NUCLEOTIDE SEQUENCE [LARGE SCALE GENOMIC DNA]</scope>
    <source>
        <strain evidence="7">Red330</strain>
    </source>
</reference>
<keyword evidence="1 5" id="KW-0963">Cytoplasm</keyword>